<evidence type="ECO:0000256" key="1">
    <source>
        <dbReference type="ARBA" id="ARBA00010634"/>
    </source>
</evidence>
<keyword evidence="8" id="KW-1185">Reference proteome</keyword>
<dbReference type="PANTHER" id="PTHR30035">
    <property type="entry name" value="LIPOPROTEIN VACJ-RELATED"/>
    <property type="match status" value="1"/>
</dbReference>
<evidence type="ECO:0000256" key="3">
    <source>
        <dbReference type="SAM" id="MobiDB-lite"/>
    </source>
</evidence>
<dbReference type="GO" id="GO:0016020">
    <property type="term" value="C:membrane"/>
    <property type="evidence" value="ECO:0007669"/>
    <property type="project" value="InterPro"/>
</dbReference>
<keyword evidence="6" id="KW-0449">Lipoprotein</keyword>
<dbReference type="InterPro" id="IPR007428">
    <property type="entry name" value="MlaA"/>
</dbReference>
<evidence type="ECO:0000313" key="7">
    <source>
        <dbReference type="Proteomes" id="UP000323522"/>
    </source>
</evidence>
<accession>A0A5C1Q4Y3</accession>
<comment type="similarity">
    <text evidence="1">Belongs to the MlaA family.</text>
</comment>
<dbReference type="Proteomes" id="UP000323522">
    <property type="component" value="Chromosome"/>
</dbReference>
<dbReference type="PROSITE" id="PS51257">
    <property type="entry name" value="PROKAR_LIPOPROTEIN"/>
    <property type="match status" value="1"/>
</dbReference>
<sequence>MRRAALCALTAAALLAGCATAQRPDPLEPLNRKVFAFNEAVDTAVLKPTAEAYRAVLPTPAQIAVSNFFGNLKDAWSAVNLLLQGRVADSLSDVMRVGTNTVFGFMGVMDIATELGFERHGEDFGQTLGRWGVPPGAYIVWPLLGPSTVRDSVGLPVDMLATPESLVNVSVTRNSMTALRLVSTRAGLLSTTGLLDDIALDKYAFVRTAYLQRRRSLVYDGNPPEEDDEDDLPPVAAPAPETPAAPASAAAAEPPASRASGN</sequence>
<evidence type="ECO:0000256" key="2">
    <source>
        <dbReference type="ARBA" id="ARBA00022729"/>
    </source>
</evidence>
<feature type="compositionally biased region" description="Acidic residues" evidence="3">
    <location>
        <begin position="223"/>
        <end position="232"/>
    </location>
</feature>
<reference evidence="5 8" key="2">
    <citation type="submission" date="2024-06" db="EMBL/GenBank/DDBJ databases">
        <title>Genomic Encyclopedia of Type Strains, Phase IV (KMG-IV): sequencing the most valuable type-strain genomes for metagenomic binning, comparative biology and taxonomic classification.</title>
        <authorList>
            <person name="Goeker M."/>
        </authorList>
    </citation>
    <scope>NUCLEOTIDE SEQUENCE [LARGE SCALE GENOMIC DNA]</scope>
    <source>
        <strain evidence="5 8">D-501</strain>
    </source>
</reference>
<dbReference type="PRINTS" id="PR01805">
    <property type="entry name" value="VACJLIPOPROT"/>
</dbReference>
<dbReference type="Proteomes" id="UP001549111">
    <property type="component" value="Unassembled WGS sequence"/>
</dbReference>
<feature type="signal peptide" evidence="4">
    <location>
        <begin position="1"/>
        <end position="21"/>
    </location>
</feature>
<keyword evidence="2 4" id="KW-0732">Signal</keyword>
<evidence type="ECO:0000313" key="6">
    <source>
        <dbReference type="EMBL" id="QEN01724.1"/>
    </source>
</evidence>
<proteinExistence type="inferred from homology"/>
<evidence type="ECO:0000256" key="4">
    <source>
        <dbReference type="SAM" id="SignalP"/>
    </source>
</evidence>
<name>A0A5C1Q4Y3_9BURK</name>
<dbReference type="OrthoDB" id="9785326at2"/>
<gene>
    <name evidence="5" type="ORF">ABIC99_002796</name>
    <name evidence="6" type="ORF">EWH46_13720</name>
</gene>
<feature type="compositionally biased region" description="Low complexity" evidence="3">
    <location>
        <begin position="244"/>
        <end position="262"/>
    </location>
</feature>
<dbReference type="AlphaFoldDB" id="A0A5C1Q4Y3"/>
<feature type="region of interest" description="Disordered" evidence="3">
    <location>
        <begin position="218"/>
        <end position="262"/>
    </location>
</feature>
<organism evidence="6 7">
    <name type="scientific">Sphaerotilus sulfidivorans</name>
    <dbReference type="NCBI Taxonomy" id="639200"/>
    <lineage>
        <taxon>Bacteria</taxon>
        <taxon>Pseudomonadati</taxon>
        <taxon>Pseudomonadota</taxon>
        <taxon>Betaproteobacteria</taxon>
        <taxon>Burkholderiales</taxon>
        <taxon>Sphaerotilaceae</taxon>
        <taxon>Sphaerotilus</taxon>
    </lineage>
</organism>
<reference evidence="6 7" key="1">
    <citation type="submission" date="2019-02" db="EMBL/GenBank/DDBJ databases">
        <title>Complete Genome Sequence and Methylome Analysis of Sphaerotilus natans subsp. sulfidivorans D-507.</title>
        <authorList>
            <person name="Fomenkov A."/>
            <person name="Gridneva E."/>
            <person name="Smolyakov D."/>
            <person name="Dubinina G."/>
            <person name="Vincze T."/>
            <person name="Grabovich M."/>
            <person name="Roberts R.J."/>
        </authorList>
    </citation>
    <scope>NUCLEOTIDE SEQUENCE [LARGE SCALE GENOMIC DNA]</scope>
    <source>
        <strain evidence="6 7">D-507</strain>
    </source>
</reference>
<evidence type="ECO:0000313" key="5">
    <source>
        <dbReference type="EMBL" id="MET3604971.1"/>
    </source>
</evidence>
<dbReference type="RefSeq" id="WP_149504387.1">
    <property type="nucleotide sequence ID" value="NZ_CP035708.1"/>
</dbReference>
<dbReference type="GO" id="GO:0120010">
    <property type="term" value="P:intermembrane phospholipid transfer"/>
    <property type="evidence" value="ECO:0007669"/>
    <property type="project" value="TreeGrafter"/>
</dbReference>
<dbReference type="PANTHER" id="PTHR30035:SF3">
    <property type="entry name" value="INTERMEMBRANE PHOSPHOLIPID TRANSPORT SYSTEM LIPOPROTEIN MLAA"/>
    <property type="match status" value="1"/>
</dbReference>
<evidence type="ECO:0000313" key="8">
    <source>
        <dbReference type="Proteomes" id="UP001549111"/>
    </source>
</evidence>
<dbReference type="Pfam" id="PF04333">
    <property type="entry name" value="MlaA"/>
    <property type="match status" value="1"/>
</dbReference>
<feature type="chain" id="PRO_5043456227" evidence="4">
    <location>
        <begin position="22"/>
        <end position="262"/>
    </location>
</feature>
<dbReference type="KEGG" id="snn:EWH46_13720"/>
<dbReference type="EMBL" id="CP035708">
    <property type="protein sequence ID" value="QEN01724.1"/>
    <property type="molecule type" value="Genomic_DNA"/>
</dbReference>
<protein>
    <submittedName>
        <fullName evidence="5">Phospholipid-binding lipoprotein MlaA</fullName>
    </submittedName>
    <submittedName>
        <fullName evidence="6">VacJ family lipoprotein</fullName>
    </submittedName>
</protein>
<dbReference type="EMBL" id="JBEPLS010000011">
    <property type="protein sequence ID" value="MET3604971.1"/>
    <property type="molecule type" value="Genomic_DNA"/>
</dbReference>